<name>A0A4S3PTF4_9BACI</name>
<evidence type="ECO:0000259" key="2">
    <source>
        <dbReference type="Pfam" id="PF00561"/>
    </source>
</evidence>
<comment type="caution">
    <text evidence="3">The sequence shown here is derived from an EMBL/GenBank/DDBJ whole genome shotgun (WGS) entry which is preliminary data.</text>
</comment>
<dbReference type="OrthoDB" id="252464at2"/>
<dbReference type="STRING" id="1033734.GCA_000285535_01340"/>
<dbReference type="SUPFAM" id="SSF53474">
    <property type="entry name" value="alpha/beta-Hydrolases"/>
    <property type="match status" value="1"/>
</dbReference>
<dbReference type="Gene3D" id="3.40.50.1820">
    <property type="entry name" value="alpha/beta hydrolase"/>
    <property type="match status" value="1"/>
</dbReference>
<keyword evidence="1 3" id="KW-0378">Hydrolase</keyword>
<dbReference type="PANTHER" id="PTHR43798:SF31">
    <property type="entry name" value="AB HYDROLASE SUPERFAMILY PROTEIN YCLE"/>
    <property type="match status" value="1"/>
</dbReference>
<dbReference type="Pfam" id="PF00561">
    <property type="entry name" value="Abhydrolase_1"/>
    <property type="match status" value="1"/>
</dbReference>
<protein>
    <submittedName>
        <fullName evidence="3">Alpha/beta hydrolase</fullName>
    </submittedName>
</protein>
<dbReference type="PANTHER" id="PTHR43798">
    <property type="entry name" value="MONOACYLGLYCEROL LIPASE"/>
    <property type="match status" value="1"/>
</dbReference>
<evidence type="ECO:0000313" key="3">
    <source>
        <dbReference type="EMBL" id="THE12616.1"/>
    </source>
</evidence>
<dbReference type="GO" id="GO:0016020">
    <property type="term" value="C:membrane"/>
    <property type="evidence" value="ECO:0007669"/>
    <property type="project" value="TreeGrafter"/>
</dbReference>
<dbReference type="Proteomes" id="UP000306477">
    <property type="component" value="Unassembled WGS sequence"/>
</dbReference>
<proteinExistence type="predicted"/>
<dbReference type="EMBL" id="SLUB01000015">
    <property type="protein sequence ID" value="THE12616.1"/>
    <property type="molecule type" value="Genomic_DNA"/>
</dbReference>
<dbReference type="RefSeq" id="WP_136379565.1">
    <property type="nucleotide sequence ID" value="NZ_SLUB01000015.1"/>
</dbReference>
<evidence type="ECO:0000313" key="4">
    <source>
        <dbReference type="Proteomes" id="UP000306477"/>
    </source>
</evidence>
<dbReference type="GO" id="GO:0016787">
    <property type="term" value="F:hydrolase activity"/>
    <property type="evidence" value="ECO:0007669"/>
    <property type="project" value="UniProtKB-KW"/>
</dbReference>
<reference evidence="3 4" key="1">
    <citation type="journal article" date="2019" name="Indoor Air">
        <title>Impacts of indoor surface finishes on bacterial viability.</title>
        <authorList>
            <person name="Hu J."/>
            <person name="Maamar S.B."/>
            <person name="Glawe A.J."/>
            <person name="Gottel N."/>
            <person name="Gilbert J.A."/>
            <person name="Hartmann E.M."/>
        </authorList>
    </citation>
    <scope>NUCLEOTIDE SEQUENCE [LARGE SCALE GENOMIC DNA]</scope>
    <source>
        <strain evidence="3 4">AF060A6</strain>
    </source>
</reference>
<dbReference type="AlphaFoldDB" id="A0A4S3PTF4"/>
<gene>
    <name evidence="3" type="ORF">E1I69_10500</name>
</gene>
<dbReference type="PRINTS" id="PR00111">
    <property type="entry name" value="ABHYDROLASE"/>
</dbReference>
<sequence>MSVIELKTVNLANGETLGYREREGGEKIVLLIHGNMSSSKHWDVVIENLDSDYKVYAVDMRGFGISTYHKPVQSIKDFSDDIKLFVDEIGLSNFIIAGWSTGGAVGMQFVADYPGLCSKLLLLASASTRGFPIYGLGADGQLDFSNRLKTMEDIHSDLARTIPIQTAYDNRDKEVLKAIWNAAIYTKNQPEEAHYDEYLEDMMTQRNLADVYYSLNTFNISHHHNGLTEGTGQVEEIKIPVLVLRGDRDYVVVESMAKEIMEDLGENATFFELEDCGHSPLIDNLELLLKHMHEFIGKKEHTK</sequence>
<dbReference type="InterPro" id="IPR029058">
    <property type="entry name" value="AB_hydrolase_fold"/>
</dbReference>
<accession>A0A4S3PTF4</accession>
<dbReference type="InterPro" id="IPR000073">
    <property type="entry name" value="AB_hydrolase_1"/>
</dbReference>
<evidence type="ECO:0000256" key="1">
    <source>
        <dbReference type="ARBA" id="ARBA00022801"/>
    </source>
</evidence>
<keyword evidence="4" id="KW-1185">Reference proteome</keyword>
<feature type="domain" description="AB hydrolase-1" evidence="2">
    <location>
        <begin position="28"/>
        <end position="284"/>
    </location>
</feature>
<organism evidence="3 4">
    <name type="scientific">Bacillus timonensis</name>
    <dbReference type="NCBI Taxonomy" id="1033734"/>
    <lineage>
        <taxon>Bacteria</taxon>
        <taxon>Bacillati</taxon>
        <taxon>Bacillota</taxon>
        <taxon>Bacilli</taxon>
        <taxon>Bacillales</taxon>
        <taxon>Bacillaceae</taxon>
        <taxon>Bacillus</taxon>
    </lineage>
</organism>
<dbReference type="InterPro" id="IPR050266">
    <property type="entry name" value="AB_hydrolase_sf"/>
</dbReference>